<evidence type="ECO:0000256" key="1">
    <source>
        <dbReference type="SAM" id="SignalP"/>
    </source>
</evidence>
<feature type="signal peptide" evidence="1">
    <location>
        <begin position="1"/>
        <end position="23"/>
    </location>
</feature>
<sequence>MYMQKSQPLAIFSLIYSLYQTSAATTPTNIINPTRIQSNGSPIPISRGIGALSIEFCYILDYLGDVGSPNTFSRQLLQNVEDRLGTPPVIRIGGHTQDVARYCENCTSTLANVFVPGNAEAVNVTFGKGLFDVLNNNVPSKQQFIFGLNLGQDDVQFPLAEVVAAERYLKPERLRSFELGNEPDFYNVQRPDGWNVQIYAQQVLDWISQIQNVTKKSLSLQLGALAQEPIYMGNFSLVELSEMGVPAALGIVTSLSDHTYPFSICDATRAALVSLPNLMNHINTIQYFSQWTTEIAAANSQSIPFVMGETGSVSCHGMEGVSNSFGAALWSIDYMLHGGVLGMESVYFHAGTPFYYSMWQPVVYNNTPATVWPTYATLNHDMSFEH</sequence>
<organism evidence="2 3">
    <name type="scientific">Hyaloscypha variabilis (strain UAMH 11265 / GT02V1 / F)</name>
    <name type="common">Meliniomyces variabilis</name>
    <dbReference type="NCBI Taxonomy" id="1149755"/>
    <lineage>
        <taxon>Eukaryota</taxon>
        <taxon>Fungi</taxon>
        <taxon>Dikarya</taxon>
        <taxon>Ascomycota</taxon>
        <taxon>Pezizomycotina</taxon>
        <taxon>Leotiomycetes</taxon>
        <taxon>Helotiales</taxon>
        <taxon>Hyaloscyphaceae</taxon>
        <taxon>Hyaloscypha</taxon>
        <taxon>Hyaloscypha variabilis</taxon>
    </lineage>
</organism>
<keyword evidence="3" id="KW-1185">Reference proteome</keyword>
<dbReference type="GO" id="GO:0016787">
    <property type="term" value="F:hydrolase activity"/>
    <property type="evidence" value="ECO:0007669"/>
    <property type="project" value="UniProtKB-KW"/>
</dbReference>
<dbReference type="InterPro" id="IPR052974">
    <property type="entry name" value="GH79_Enzymes"/>
</dbReference>
<proteinExistence type="predicted"/>
<gene>
    <name evidence="2" type="ORF">L207DRAFT_610284</name>
</gene>
<dbReference type="InterPro" id="IPR017853">
    <property type="entry name" value="GH"/>
</dbReference>
<dbReference type="PANTHER" id="PTHR36183:SF2">
    <property type="entry name" value="BETA-GLUCURONIDASE C-TERMINAL DOMAIN-CONTAINING PROTEIN"/>
    <property type="match status" value="1"/>
</dbReference>
<protein>
    <submittedName>
        <fullName evidence="2">Glycoside hydrolase family 79 protein</fullName>
    </submittedName>
</protein>
<dbReference type="EMBL" id="KZ613961">
    <property type="protein sequence ID" value="PMD31675.1"/>
    <property type="molecule type" value="Genomic_DNA"/>
</dbReference>
<evidence type="ECO:0000313" key="2">
    <source>
        <dbReference type="EMBL" id="PMD31675.1"/>
    </source>
</evidence>
<dbReference type="SUPFAM" id="SSF51445">
    <property type="entry name" value="(Trans)glycosidases"/>
    <property type="match status" value="1"/>
</dbReference>
<dbReference type="Proteomes" id="UP000235786">
    <property type="component" value="Unassembled WGS sequence"/>
</dbReference>
<evidence type="ECO:0000313" key="3">
    <source>
        <dbReference type="Proteomes" id="UP000235786"/>
    </source>
</evidence>
<accession>A0A2J6QZI4</accession>
<dbReference type="OrthoDB" id="2831684at2759"/>
<reference evidence="2 3" key="1">
    <citation type="submission" date="2016-04" db="EMBL/GenBank/DDBJ databases">
        <title>A degradative enzymes factory behind the ericoid mycorrhizal symbiosis.</title>
        <authorList>
            <consortium name="DOE Joint Genome Institute"/>
            <person name="Martino E."/>
            <person name="Morin E."/>
            <person name="Grelet G."/>
            <person name="Kuo A."/>
            <person name="Kohler A."/>
            <person name="Daghino S."/>
            <person name="Barry K."/>
            <person name="Choi C."/>
            <person name="Cichocki N."/>
            <person name="Clum A."/>
            <person name="Copeland A."/>
            <person name="Hainaut M."/>
            <person name="Haridas S."/>
            <person name="Labutti K."/>
            <person name="Lindquist E."/>
            <person name="Lipzen A."/>
            <person name="Khouja H.-R."/>
            <person name="Murat C."/>
            <person name="Ohm R."/>
            <person name="Olson A."/>
            <person name="Spatafora J."/>
            <person name="Veneault-Fourrey C."/>
            <person name="Henrissat B."/>
            <person name="Grigoriev I."/>
            <person name="Martin F."/>
            <person name="Perotto S."/>
        </authorList>
    </citation>
    <scope>NUCLEOTIDE SEQUENCE [LARGE SCALE GENOMIC DNA]</scope>
    <source>
        <strain evidence="2 3">F</strain>
    </source>
</reference>
<name>A0A2J6QZI4_HYAVF</name>
<dbReference type="Gene3D" id="3.20.20.80">
    <property type="entry name" value="Glycosidases"/>
    <property type="match status" value="1"/>
</dbReference>
<keyword evidence="2" id="KW-0378">Hydrolase</keyword>
<dbReference type="AlphaFoldDB" id="A0A2J6QZI4"/>
<feature type="chain" id="PRO_5014412892" evidence="1">
    <location>
        <begin position="24"/>
        <end position="386"/>
    </location>
</feature>
<keyword evidence="1" id="KW-0732">Signal</keyword>
<dbReference type="PANTHER" id="PTHR36183">
    <property type="entry name" value="BETA-GLUCURONIDASE"/>
    <property type="match status" value="1"/>
</dbReference>